<feature type="region of interest" description="Disordered" evidence="1">
    <location>
        <begin position="288"/>
        <end position="311"/>
    </location>
</feature>
<keyword evidence="4" id="KW-1185">Reference proteome</keyword>
<sequence>MHRIELNDSYGLNGKGDEGDVQNDSMDIETEELMRVNPQNDLRDSHLNPNMAPLSTQEIAKRLIPKVSVLKKALKSADLYIKFDRIMEEFNSLLYYNSIIEIAAWVIGFLCFISYPSQMGIIWMHILHLGRGGYGLFLVIKKTPKNYDLIESISEVHNDQLDEHWGFEKMAKHIRDNFRKHLIDLLTKDKKFYLIYVIVSWVAMLLDMIGFLVQLIKFGTSGDEYSDLFMLGVTIIFLYTLFNYFFWVITFYFRIEPKYRKDAMRAGMGFANGLKSRIQENYHNYKGKMFPKNDAPKPPTRGLNPRNENSA</sequence>
<feature type="transmembrane region" description="Helical" evidence="2">
    <location>
        <begin position="228"/>
        <end position="255"/>
    </location>
</feature>
<name>A0AAD2CZS3_EUPCR</name>
<keyword evidence="2" id="KW-1133">Transmembrane helix</keyword>
<feature type="transmembrane region" description="Helical" evidence="2">
    <location>
        <begin position="193"/>
        <end position="216"/>
    </location>
</feature>
<feature type="region of interest" description="Disordered" evidence="1">
    <location>
        <begin position="1"/>
        <end position="21"/>
    </location>
</feature>
<proteinExistence type="predicted"/>
<accession>A0AAD2CZS3</accession>
<keyword evidence="2" id="KW-0472">Membrane</keyword>
<evidence type="ECO:0000256" key="1">
    <source>
        <dbReference type="SAM" id="MobiDB-lite"/>
    </source>
</evidence>
<evidence type="ECO:0000256" key="2">
    <source>
        <dbReference type="SAM" id="Phobius"/>
    </source>
</evidence>
<evidence type="ECO:0000313" key="3">
    <source>
        <dbReference type="EMBL" id="CAI2375694.1"/>
    </source>
</evidence>
<comment type="caution">
    <text evidence="3">The sequence shown here is derived from an EMBL/GenBank/DDBJ whole genome shotgun (WGS) entry which is preliminary data.</text>
</comment>
<protein>
    <submittedName>
        <fullName evidence="3">Uncharacterized protein</fullName>
    </submittedName>
</protein>
<dbReference type="Proteomes" id="UP001295684">
    <property type="component" value="Unassembled WGS sequence"/>
</dbReference>
<feature type="transmembrane region" description="Helical" evidence="2">
    <location>
        <begin position="121"/>
        <end position="140"/>
    </location>
</feature>
<keyword evidence="2" id="KW-0812">Transmembrane</keyword>
<organism evidence="3 4">
    <name type="scientific">Euplotes crassus</name>
    <dbReference type="NCBI Taxonomy" id="5936"/>
    <lineage>
        <taxon>Eukaryota</taxon>
        <taxon>Sar</taxon>
        <taxon>Alveolata</taxon>
        <taxon>Ciliophora</taxon>
        <taxon>Intramacronucleata</taxon>
        <taxon>Spirotrichea</taxon>
        <taxon>Hypotrichia</taxon>
        <taxon>Euplotida</taxon>
        <taxon>Euplotidae</taxon>
        <taxon>Moneuplotes</taxon>
    </lineage>
</organism>
<reference evidence="3" key="1">
    <citation type="submission" date="2023-07" db="EMBL/GenBank/DDBJ databases">
        <authorList>
            <consortium name="AG Swart"/>
            <person name="Singh M."/>
            <person name="Singh A."/>
            <person name="Seah K."/>
            <person name="Emmerich C."/>
        </authorList>
    </citation>
    <scope>NUCLEOTIDE SEQUENCE</scope>
    <source>
        <strain evidence="3">DP1</strain>
    </source>
</reference>
<feature type="transmembrane region" description="Helical" evidence="2">
    <location>
        <begin position="93"/>
        <end position="115"/>
    </location>
</feature>
<evidence type="ECO:0000313" key="4">
    <source>
        <dbReference type="Proteomes" id="UP001295684"/>
    </source>
</evidence>
<dbReference type="EMBL" id="CAMPGE010017190">
    <property type="protein sequence ID" value="CAI2375694.1"/>
    <property type="molecule type" value="Genomic_DNA"/>
</dbReference>
<dbReference type="AlphaFoldDB" id="A0AAD2CZS3"/>
<gene>
    <name evidence="3" type="ORF">ECRASSUSDP1_LOCUS17058</name>
</gene>